<proteinExistence type="predicted"/>
<evidence type="ECO:0000313" key="2">
    <source>
        <dbReference type="EMBL" id="MBW8484485.1"/>
    </source>
</evidence>
<evidence type="ECO:0000259" key="1">
    <source>
        <dbReference type="Pfam" id="PF09992"/>
    </source>
</evidence>
<dbReference type="Pfam" id="PF09992">
    <property type="entry name" value="NAGPA"/>
    <property type="match status" value="1"/>
</dbReference>
<sequence length="382" mass="38808">MLLRTVLTLSLLSPAHPAVPDARQVTPGAVWRPLAFGGARGSVLEVDLRRARLGLLRPPRVASRLTTSAMVRAAGALAGVNGDFFHISERQHPGVPATGAPVGPEVANGVPVKGPVPLGQRYGPDLPAGAPADTVIGTDAAGRGRVFRLALRGRVRIGGRRLPVAGLNQYALPAGGVGVFTPAWGAASRARAFCGDDRRRGADCTPDTAAVTVRGGRVTGLADPGGELPAGTVLLAGREDGAAPLRAARVGDPVAVSYRLAGRVRPRFALGGLPVLRDGAPLGGLPDTPRRARTVAGVSADGRRVYLAVVDGARGAGQGLSLAGAAALLRRLHADDGVALDGGGSSTMVVRLPGEGAATVRNHPSDSRERPVANGIGVFAAR</sequence>
<dbReference type="Proteomes" id="UP000774570">
    <property type="component" value="Unassembled WGS sequence"/>
</dbReference>
<dbReference type="RefSeq" id="WP_220167701.1">
    <property type="nucleotide sequence ID" value="NZ_JAIBOA010000011.1"/>
</dbReference>
<dbReference type="PANTHER" id="PTHR40446:SF2">
    <property type="entry name" value="N-ACETYLGLUCOSAMINE-1-PHOSPHODIESTER ALPHA-N-ACETYLGLUCOSAMINIDASE"/>
    <property type="match status" value="1"/>
</dbReference>
<feature type="domain" description="Phosphodiester glycosidase" evidence="1">
    <location>
        <begin position="209"/>
        <end position="379"/>
    </location>
</feature>
<evidence type="ECO:0000313" key="3">
    <source>
        <dbReference type="Proteomes" id="UP000774570"/>
    </source>
</evidence>
<keyword evidence="2" id="KW-0378">Hydrolase</keyword>
<organism evidence="2 3">
    <name type="scientific">Actinomadura parmotrematis</name>
    <dbReference type="NCBI Taxonomy" id="2864039"/>
    <lineage>
        <taxon>Bacteria</taxon>
        <taxon>Bacillati</taxon>
        <taxon>Actinomycetota</taxon>
        <taxon>Actinomycetes</taxon>
        <taxon>Streptosporangiales</taxon>
        <taxon>Thermomonosporaceae</taxon>
        <taxon>Actinomadura</taxon>
    </lineage>
</organism>
<protein>
    <submittedName>
        <fullName evidence="2">Phosphodiester glycosidase family protein</fullName>
    </submittedName>
</protein>
<accession>A0ABS7FWX4</accession>
<comment type="caution">
    <text evidence="2">The sequence shown here is derived from an EMBL/GenBank/DDBJ whole genome shotgun (WGS) entry which is preliminary data.</text>
</comment>
<dbReference type="EMBL" id="JAIBOA010000011">
    <property type="protein sequence ID" value="MBW8484485.1"/>
    <property type="molecule type" value="Genomic_DNA"/>
</dbReference>
<dbReference type="GO" id="GO:0016798">
    <property type="term" value="F:hydrolase activity, acting on glycosyl bonds"/>
    <property type="evidence" value="ECO:0007669"/>
    <property type="project" value="UniProtKB-KW"/>
</dbReference>
<reference evidence="2 3" key="1">
    <citation type="submission" date="2021-07" db="EMBL/GenBank/DDBJ databases">
        <title>Actinomadura sp. PM05-2 isolated from lichen.</title>
        <authorList>
            <person name="Somphong A."/>
            <person name="Phongsopitanun W."/>
            <person name="Tanasupawat S."/>
            <person name="Peongsungnone V."/>
        </authorList>
    </citation>
    <scope>NUCLEOTIDE SEQUENCE [LARGE SCALE GENOMIC DNA]</scope>
    <source>
        <strain evidence="2 3">PM05-2</strain>
    </source>
</reference>
<dbReference type="PANTHER" id="PTHR40446">
    <property type="entry name" value="N-ACETYLGLUCOSAMINE-1-PHOSPHODIESTER ALPHA-N-ACETYLGLUCOSAMINIDASE"/>
    <property type="match status" value="1"/>
</dbReference>
<gene>
    <name evidence="2" type="ORF">K1Y72_19035</name>
</gene>
<keyword evidence="2" id="KW-0326">Glycosidase</keyword>
<name>A0ABS7FWX4_9ACTN</name>
<dbReference type="InterPro" id="IPR018711">
    <property type="entry name" value="NAGPA"/>
</dbReference>
<keyword evidence="3" id="KW-1185">Reference proteome</keyword>